<keyword evidence="4" id="KW-1185">Reference proteome</keyword>
<dbReference type="Pfam" id="PF08985">
    <property type="entry name" value="DP-EP"/>
    <property type="match status" value="1"/>
</dbReference>
<evidence type="ECO:0000313" key="2">
    <source>
        <dbReference type="EMBL" id="SOU41754.1"/>
    </source>
</evidence>
<dbReference type="OrthoDB" id="6293218at2"/>
<evidence type="ECO:0000313" key="1">
    <source>
        <dbReference type="EMBL" id="MBE0383590.1"/>
    </source>
</evidence>
<dbReference type="EMBL" id="AQGW01000023">
    <property type="protein sequence ID" value="MBE0383590.1"/>
    <property type="molecule type" value="Genomic_DNA"/>
</dbReference>
<evidence type="ECO:0008006" key="5">
    <source>
        <dbReference type="Google" id="ProtNLM"/>
    </source>
</evidence>
<dbReference type="AlphaFoldDB" id="A0A2K4XBU2"/>
<evidence type="ECO:0000313" key="4">
    <source>
        <dbReference type="Proteomes" id="UP000615003"/>
    </source>
</evidence>
<dbReference type="RefSeq" id="WP_104643163.1">
    <property type="nucleotide sequence ID" value="NZ_AQGW01000023.1"/>
</dbReference>
<accession>A0A2K4XBU2</accession>
<reference evidence="1 4" key="1">
    <citation type="submission" date="2015-06" db="EMBL/GenBank/DDBJ databases">
        <title>Genome sequence of Pseudoalteromonas carrageenovora.</title>
        <authorList>
            <person name="Xie B.-B."/>
            <person name="Rong J.-C."/>
            <person name="Qin Q.-L."/>
            <person name="Zhang Y.-Z."/>
        </authorList>
    </citation>
    <scope>NUCLEOTIDE SEQUENCE [LARGE SCALE GENOMIC DNA]</scope>
    <source>
        <strain evidence="1 4">IAM 12662</strain>
    </source>
</reference>
<dbReference type="EMBL" id="LT965928">
    <property type="protein sequence ID" value="SOU41754.1"/>
    <property type="molecule type" value="Genomic_DNA"/>
</dbReference>
<dbReference type="SUPFAM" id="SSF49503">
    <property type="entry name" value="Cupredoxins"/>
    <property type="match status" value="1"/>
</dbReference>
<dbReference type="Proteomes" id="UP000615003">
    <property type="component" value="Unassembled WGS sequence"/>
</dbReference>
<sequence length="127" mass="13665">MNNTQEQIHFTVNIALGSDNEANFTYSVDGKEVTGGGVVRTETAGIYSLDEATLAKGFLFTGATITDVDKEAPCAQDFSFKVSDNGRKITVIDTDENPGTACLVFNVECNGNPYTSTDPQVINEEEN</sequence>
<dbReference type="GeneID" id="93664438"/>
<dbReference type="InterPro" id="IPR008972">
    <property type="entry name" value="Cupredoxin"/>
</dbReference>
<name>A0A2K4XBU2_PSEVC</name>
<dbReference type="InterPro" id="IPR015078">
    <property type="entry name" value="DP-EP"/>
</dbReference>
<proteinExistence type="predicted"/>
<reference evidence="2 3" key="2">
    <citation type="submission" date="2017-11" db="EMBL/GenBank/DDBJ databases">
        <authorList>
            <person name="Han C.G."/>
        </authorList>
    </citation>
    <scope>NUCLEOTIDE SEQUENCE [LARGE SCALE GENOMIC DNA]</scope>
    <source>
        <strain evidence="3">ATCC 43555</strain>
        <strain evidence="2">ATCC43555</strain>
    </source>
</reference>
<evidence type="ECO:0000313" key="3">
    <source>
        <dbReference type="Proteomes" id="UP000238288"/>
    </source>
</evidence>
<gene>
    <name evidence="2" type="ORF">PCAR9_A30945</name>
    <name evidence="1" type="ORF">PCARR_a1874</name>
</gene>
<dbReference type="Gene3D" id="2.60.40.420">
    <property type="entry name" value="Cupredoxins - blue copper proteins"/>
    <property type="match status" value="1"/>
</dbReference>
<organism evidence="2 3">
    <name type="scientific">Pseudoalteromonas carrageenovora IAM 12662</name>
    <dbReference type="NCBI Taxonomy" id="1314868"/>
    <lineage>
        <taxon>Bacteria</taxon>
        <taxon>Pseudomonadati</taxon>
        <taxon>Pseudomonadota</taxon>
        <taxon>Gammaproteobacteria</taxon>
        <taxon>Alteromonadales</taxon>
        <taxon>Pseudoalteromonadaceae</taxon>
        <taxon>Pseudoalteromonas</taxon>
    </lineage>
</organism>
<protein>
    <recommendedName>
        <fullName evidence="5">DUF1888 domain-containing protein</fullName>
    </recommendedName>
</protein>
<dbReference type="Proteomes" id="UP000238288">
    <property type="component" value="Chromosome PCAR9a"/>
</dbReference>